<proteinExistence type="predicted"/>
<dbReference type="Proteomes" id="UP001500392">
    <property type="component" value="Unassembled WGS sequence"/>
</dbReference>
<reference evidence="3" key="1">
    <citation type="journal article" date="2019" name="Int. J. Syst. Evol. Microbiol.">
        <title>The Global Catalogue of Microorganisms (GCM) 10K type strain sequencing project: providing services to taxonomists for standard genome sequencing and annotation.</title>
        <authorList>
            <consortium name="The Broad Institute Genomics Platform"/>
            <consortium name="The Broad Institute Genome Sequencing Center for Infectious Disease"/>
            <person name="Wu L."/>
            <person name="Ma J."/>
        </authorList>
    </citation>
    <scope>NUCLEOTIDE SEQUENCE [LARGE SCALE GENOMIC DNA]</scope>
    <source>
        <strain evidence="3">JCM 17304</strain>
    </source>
</reference>
<dbReference type="InterPro" id="IPR005303">
    <property type="entry name" value="MOCOS_middle"/>
</dbReference>
<feature type="domain" description="MOSC" evidence="1">
    <location>
        <begin position="120"/>
        <end position="265"/>
    </location>
</feature>
<dbReference type="PROSITE" id="PS51340">
    <property type="entry name" value="MOSC"/>
    <property type="match status" value="1"/>
</dbReference>
<dbReference type="Pfam" id="PF03476">
    <property type="entry name" value="MOSC_N"/>
    <property type="match status" value="1"/>
</dbReference>
<dbReference type="InterPro" id="IPR005302">
    <property type="entry name" value="MoCF_Sase_C"/>
</dbReference>
<evidence type="ECO:0000313" key="2">
    <source>
        <dbReference type="EMBL" id="GAA4087911.1"/>
    </source>
</evidence>
<dbReference type="PANTHER" id="PTHR14237">
    <property type="entry name" value="MOLYBDOPTERIN COFACTOR SULFURASE MOSC"/>
    <property type="match status" value="1"/>
</dbReference>
<dbReference type="InterPro" id="IPR011037">
    <property type="entry name" value="Pyrv_Knase-like_insert_dom_sf"/>
</dbReference>
<gene>
    <name evidence="2" type="ORF">GCM10022414_08390</name>
</gene>
<dbReference type="Pfam" id="PF03473">
    <property type="entry name" value="MOSC"/>
    <property type="match status" value="1"/>
</dbReference>
<evidence type="ECO:0000259" key="1">
    <source>
        <dbReference type="PROSITE" id="PS51340"/>
    </source>
</evidence>
<sequence length="268" mass="29974">MSVIVSSLYTYPVKSLRGNGQRVLDVTDWGPDRDRRWMVIDESGQFVTQRQRPKMCLIAAEIKGDALRLWNLKQPENGICVDYGRAKIEREVFVWEDNCTALDAGDEAAEWLSDELGARLRLCYLPESTQRQVALPYGALGDRVSFADGFPFLLCNEASLQVLSSMLGRELDIQRFRPNIVISGAPAFAEDSWKKVCIGGVEFDLVKPCARCAIPTVNPEDASREPDVFRVLQAHRKRDGEVYFGQNMIHRAHGAVAVGDAVDVLLTN</sequence>
<organism evidence="2 3">
    <name type="scientific">Zhongshania borealis</name>
    <dbReference type="NCBI Taxonomy" id="889488"/>
    <lineage>
        <taxon>Bacteria</taxon>
        <taxon>Pseudomonadati</taxon>
        <taxon>Pseudomonadota</taxon>
        <taxon>Gammaproteobacteria</taxon>
        <taxon>Cellvibrionales</taxon>
        <taxon>Spongiibacteraceae</taxon>
        <taxon>Zhongshania</taxon>
    </lineage>
</organism>
<dbReference type="RefSeq" id="WP_344932645.1">
    <property type="nucleotide sequence ID" value="NZ_BAABDM010000001.1"/>
</dbReference>
<comment type="caution">
    <text evidence="2">The sequence shown here is derived from an EMBL/GenBank/DDBJ whole genome shotgun (WGS) entry which is preliminary data.</text>
</comment>
<dbReference type="PANTHER" id="PTHR14237:SF19">
    <property type="entry name" value="MITOCHONDRIAL AMIDOXIME REDUCING COMPONENT 1"/>
    <property type="match status" value="1"/>
</dbReference>
<protein>
    <submittedName>
        <fullName evidence="2">MOSC domain-containing protein</fullName>
    </submittedName>
</protein>
<evidence type="ECO:0000313" key="3">
    <source>
        <dbReference type="Proteomes" id="UP001500392"/>
    </source>
</evidence>
<dbReference type="SUPFAM" id="SSF50800">
    <property type="entry name" value="PK beta-barrel domain-like"/>
    <property type="match status" value="1"/>
</dbReference>
<keyword evidence="3" id="KW-1185">Reference proteome</keyword>
<accession>A0ABP7WFY0</accession>
<dbReference type="EMBL" id="BAABDM010000001">
    <property type="protein sequence ID" value="GAA4087911.1"/>
    <property type="molecule type" value="Genomic_DNA"/>
</dbReference>
<dbReference type="SUPFAM" id="SSF141673">
    <property type="entry name" value="MOSC N-terminal domain-like"/>
    <property type="match status" value="1"/>
</dbReference>
<name>A0ABP7WFY0_9GAMM</name>